<reference evidence="2" key="1">
    <citation type="submission" date="2022-09" db="EMBL/GenBank/DDBJ databases">
        <title>Rhodovastum sp. nov. RN2-1 isolated from soil in Seongnam, South Korea.</title>
        <authorList>
            <person name="Le N.T."/>
        </authorList>
    </citation>
    <scope>NUCLEOTIDE SEQUENCE</scope>
    <source>
        <strain evidence="2">RN2-1</strain>
    </source>
</reference>
<evidence type="ECO:0000313" key="2">
    <source>
        <dbReference type="EMBL" id="MCW3476080.1"/>
    </source>
</evidence>
<dbReference type="InterPro" id="IPR023606">
    <property type="entry name" value="CoA-Trfase_III_dom_1_sf"/>
</dbReference>
<evidence type="ECO:0000313" key="3">
    <source>
        <dbReference type="Proteomes" id="UP001165679"/>
    </source>
</evidence>
<keyword evidence="1 2" id="KW-0808">Transferase</keyword>
<dbReference type="Gene3D" id="3.40.50.10540">
    <property type="entry name" value="Crotonobetainyl-coa:carnitine coa-transferase, domain 1"/>
    <property type="match status" value="1"/>
</dbReference>
<dbReference type="SUPFAM" id="SSF89796">
    <property type="entry name" value="CoA-transferase family III (CaiB/BaiF)"/>
    <property type="match status" value="1"/>
</dbReference>
<reference evidence="2" key="2">
    <citation type="submission" date="2022-10" db="EMBL/GenBank/DDBJ databases">
        <authorList>
            <person name="Trinh H.N."/>
        </authorList>
    </citation>
    <scope>NUCLEOTIDE SEQUENCE</scope>
    <source>
        <strain evidence="2">RN2-1</strain>
    </source>
</reference>
<dbReference type="InterPro" id="IPR003673">
    <property type="entry name" value="CoA-Trfase_fam_III"/>
</dbReference>
<dbReference type="RefSeq" id="WP_264714826.1">
    <property type="nucleotide sequence ID" value="NZ_JAPDNT010000015.1"/>
</dbReference>
<name>A0AA41YTB0_9PROT</name>
<gene>
    <name evidence="2" type="ORF">OL599_15990</name>
</gene>
<dbReference type="PANTHER" id="PTHR48207">
    <property type="entry name" value="SUCCINATE--HYDROXYMETHYLGLUTARATE COA-TRANSFERASE"/>
    <property type="match status" value="1"/>
</dbReference>
<protein>
    <submittedName>
        <fullName evidence="2">CoA transferase</fullName>
    </submittedName>
</protein>
<dbReference type="Pfam" id="PF02515">
    <property type="entry name" value="CoA_transf_3"/>
    <property type="match status" value="1"/>
</dbReference>
<keyword evidence="3" id="KW-1185">Reference proteome</keyword>
<dbReference type="PANTHER" id="PTHR48207:SF4">
    <property type="entry name" value="BLL6097 PROTEIN"/>
    <property type="match status" value="1"/>
</dbReference>
<dbReference type="InterPro" id="IPR044855">
    <property type="entry name" value="CoA-Trfase_III_dom3_sf"/>
</dbReference>
<dbReference type="Gene3D" id="3.30.1540.10">
    <property type="entry name" value="formyl-coa transferase, domain 3"/>
    <property type="match status" value="1"/>
</dbReference>
<evidence type="ECO:0000256" key="1">
    <source>
        <dbReference type="ARBA" id="ARBA00022679"/>
    </source>
</evidence>
<dbReference type="GO" id="GO:0008410">
    <property type="term" value="F:CoA-transferase activity"/>
    <property type="evidence" value="ECO:0007669"/>
    <property type="project" value="TreeGrafter"/>
</dbReference>
<proteinExistence type="predicted"/>
<organism evidence="2 3">
    <name type="scientific">Limobrevibacterium gyesilva</name>
    <dbReference type="NCBI Taxonomy" id="2991712"/>
    <lineage>
        <taxon>Bacteria</taxon>
        <taxon>Pseudomonadati</taxon>
        <taxon>Pseudomonadota</taxon>
        <taxon>Alphaproteobacteria</taxon>
        <taxon>Acetobacterales</taxon>
        <taxon>Acetobacteraceae</taxon>
        <taxon>Limobrevibacterium</taxon>
    </lineage>
</organism>
<dbReference type="InterPro" id="IPR050483">
    <property type="entry name" value="CoA-transferase_III_domain"/>
</dbReference>
<comment type="caution">
    <text evidence="2">The sequence shown here is derived from an EMBL/GenBank/DDBJ whole genome shotgun (WGS) entry which is preliminary data.</text>
</comment>
<sequence length="391" mass="41557">MSRQPLAGIKVIDFTQVMLGPCCTQVLGDYGADVIKIERAGAGDLSRSAIPDPAGLQNPVFCSLNRNKRSIALDLKAKAGLAIVHKLVATADVVVNNFRPGVMERMGVGYEALSAINPRIIYAVGTGYGTEGPYAHKGGQDILAQAITGVMARKCDPSEPTLIYPTALADYAAGMHLVQGILLALMQRQQSGRGQIVSVSLYDSMLAMQTQEASMWLMRDRDFSWGAMPYSGVFDTTDGAVVIVGAFKANPLRDICTALGLEDLTQDPRFSSFEHSVANREALHAILRARVATGTTARWIAALEALDLLCAPVRKLGEALDDPQTAINGMVLRAEAGETIGMVGSPVHMSDDGFALRHVPPQLGGDGEDILREHGFDGTAIAALKAEGVLA</sequence>
<dbReference type="AlphaFoldDB" id="A0AA41YTB0"/>
<accession>A0AA41YTB0</accession>
<dbReference type="Proteomes" id="UP001165679">
    <property type="component" value="Unassembled WGS sequence"/>
</dbReference>
<dbReference type="EMBL" id="JAPDNT010000015">
    <property type="protein sequence ID" value="MCW3476080.1"/>
    <property type="molecule type" value="Genomic_DNA"/>
</dbReference>